<evidence type="ECO:0000256" key="1">
    <source>
        <dbReference type="SAM" id="MobiDB-lite"/>
    </source>
</evidence>
<feature type="chain" id="PRO_5034002459" description="Mid2 domain-containing protein" evidence="3">
    <location>
        <begin position="27"/>
        <end position="263"/>
    </location>
</feature>
<evidence type="ECO:0008006" key="6">
    <source>
        <dbReference type="Google" id="ProtNLM"/>
    </source>
</evidence>
<comment type="caution">
    <text evidence="4">The sequence shown here is derived from an EMBL/GenBank/DDBJ whole genome shotgun (WGS) entry which is preliminary data.</text>
</comment>
<evidence type="ECO:0000256" key="2">
    <source>
        <dbReference type="SAM" id="Phobius"/>
    </source>
</evidence>
<sequence length="263" mass="27881">MVWPPICSLWTCIWLWVVILSLPANAQTAASVNVSIANTSPQIVYTPFICTSAASLISDPDCLGGWNVSTISEIQTVTTTGPAPNGAEIIPQMFMTFRASALYMSTSAISNASANFTVTSSSLSVSRVIDTAVGLIGIVDLLESELSTLTITFIPGQNASRLDIGSILVTVTDPGDTSSFLPTMTLPSSMALPTFTPHTTSSPSSSPSPTSTQHSLAHRAEIAEALGLVLGLGVGLTLIGTVAFFWWKRRRRLQAAQQNNSWF</sequence>
<dbReference type="AlphaFoldDB" id="A0A8H7DG44"/>
<feature type="region of interest" description="Disordered" evidence="1">
    <location>
        <begin position="192"/>
        <end position="216"/>
    </location>
</feature>
<feature type="compositionally biased region" description="Low complexity" evidence="1">
    <location>
        <begin position="193"/>
        <end position="212"/>
    </location>
</feature>
<evidence type="ECO:0000313" key="5">
    <source>
        <dbReference type="Proteomes" id="UP000623467"/>
    </source>
</evidence>
<reference evidence="4" key="1">
    <citation type="submission" date="2020-05" db="EMBL/GenBank/DDBJ databases">
        <title>Mycena genomes resolve the evolution of fungal bioluminescence.</title>
        <authorList>
            <person name="Tsai I.J."/>
        </authorList>
    </citation>
    <scope>NUCLEOTIDE SEQUENCE</scope>
    <source>
        <strain evidence="4">160909Yilan</strain>
    </source>
</reference>
<dbReference type="EMBL" id="JACAZH010000004">
    <property type="protein sequence ID" value="KAF7370948.1"/>
    <property type="molecule type" value="Genomic_DNA"/>
</dbReference>
<keyword evidence="2" id="KW-0812">Transmembrane</keyword>
<organism evidence="4 5">
    <name type="scientific">Mycena sanguinolenta</name>
    <dbReference type="NCBI Taxonomy" id="230812"/>
    <lineage>
        <taxon>Eukaryota</taxon>
        <taxon>Fungi</taxon>
        <taxon>Dikarya</taxon>
        <taxon>Basidiomycota</taxon>
        <taxon>Agaricomycotina</taxon>
        <taxon>Agaricomycetes</taxon>
        <taxon>Agaricomycetidae</taxon>
        <taxon>Agaricales</taxon>
        <taxon>Marasmiineae</taxon>
        <taxon>Mycenaceae</taxon>
        <taxon>Mycena</taxon>
    </lineage>
</organism>
<name>A0A8H7DG44_9AGAR</name>
<evidence type="ECO:0000313" key="4">
    <source>
        <dbReference type="EMBL" id="KAF7370948.1"/>
    </source>
</evidence>
<feature type="signal peptide" evidence="3">
    <location>
        <begin position="1"/>
        <end position="26"/>
    </location>
</feature>
<keyword evidence="2" id="KW-0472">Membrane</keyword>
<keyword evidence="2" id="KW-1133">Transmembrane helix</keyword>
<protein>
    <recommendedName>
        <fullName evidence="6">Mid2 domain-containing protein</fullName>
    </recommendedName>
</protein>
<keyword evidence="5" id="KW-1185">Reference proteome</keyword>
<keyword evidence="3" id="KW-0732">Signal</keyword>
<dbReference type="Proteomes" id="UP000623467">
    <property type="component" value="Unassembled WGS sequence"/>
</dbReference>
<evidence type="ECO:0000256" key="3">
    <source>
        <dbReference type="SAM" id="SignalP"/>
    </source>
</evidence>
<gene>
    <name evidence="4" type="ORF">MSAN_00728800</name>
</gene>
<accession>A0A8H7DG44</accession>
<dbReference type="OrthoDB" id="3267422at2759"/>
<proteinExistence type="predicted"/>
<feature type="transmembrane region" description="Helical" evidence="2">
    <location>
        <begin position="225"/>
        <end position="247"/>
    </location>
</feature>